<dbReference type="Pfam" id="PF13517">
    <property type="entry name" value="FG-GAP_3"/>
    <property type="match status" value="2"/>
</dbReference>
<accession>A0A245ZSE3</accession>
<dbReference type="Gene3D" id="2.130.10.130">
    <property type="entry name" value="Integrin alpha, N-terminal"/>
    <property type="match status" value="1"/>
</dbReference>
<proteinExistence type="predicted"/>
<evidence type="ECO:0000256" key="1">
    <source>
        <dbReference type="ARBA" id="ARBA00022729"/>
    </source>
</evidence>
<dbReference type="SUPFAM" id="SSF51120">
    <property type="entry name" value="beta-Roll"/>
    <property type="match status" value="1"/>
</dbReference>
<dbReference type="Pfam" id="PF13472">
    <property type="entry name" value="Lipase_GDSL_2"/>
    <property type="match status" value="1"/>
</dbReference>
<dbReference type="PANTHER" id="PTHR46580">
    <property type="entry name" value="SENSOR KINASE-RELATED"/>
    <property type="match status" value="1"/>
</dbReference>
<name>A0A245ZSE3_9SPHN</name>
<dbReference type="RefSeq" id="WP_088332422.1">
    <property type="nucleotide sequence ID" value="NZ_NBBJ01000001.1"/>
</dbReference>
<dbReference type="SUPFAM" id="SSF69318">
    <property type="entry name" value="Integrin alpha N-terminal domain"/>
    <property type="match status" value="2"/>
</dbReference>
<dbReference type="PANTHER" id="PTHR46580:SF2">
    <property type="entry name" value="MAM DOMAIN-CONTAINING PROTEIN"/>
    <property type="match status" value="1"/>
</dbReference>
<dbReference type="GO" id="GO:0016788">
    <property type="term" value="F:hydrolase activity, acting on ester bonds"/>
    <property type="evidence" value="ECO:0007669"/>
    <property type="project" value="UniProtKB-ARBA"/>
</dbReference>
<dbReference type="Pfam" id="PF00353">
    <property type="entry name" value="HemolysinCabind"/>
    <property type="match status" value="2"/>
</dbReference>
<evidence type="ECO:0000313" key="4">
    <source>
        <dbReference type="Proteomes" id="UP000197783"/>
    </source>
</evidence>
<dbReference type="EMBL" id="NBBJ01000001">
    <property type="protein sequence ID" value="OWK32655.1"/>
    <property type="molecule type" value="Genomic_DNA"/>
</dbReference>
<dbReference type="Gene3D" id="2.40.128.340">
    <property type="match status" value="1"/>
</dbReference>
<dbReference type="InterPro" id="IPR001343">
    <property type="entry name" value="Hemolysn_Ca-bd"/>
</dbReference>
<keyword evidence="1" id="KW-0732">Signal</keyword>
<dbReference type="Gene3D" id="3.40.50.1110">
    <property type="entry name" value="SGNH hydrolase"/>
    <property type="match status" value="1"/>
</dbReference>
<dbReference type="InterPro" id="IPR028994">
    <property type="entry name" value="Integrin_alpha_N"/>
</dbReference>
<dbReference type="SUPFAM" id="SSF52266">
    <property type="entry name" value="SGNH hydrolase"/>
    <property type="match status" value="1"/>
</dbReference>
<dbReference type="AlphaFoldDB" id="A0A245ZSE3"/>
<gene>
    <name evidence="3" type="ORF">SPMU_09940</name>
</gene>
<organism evidence="3 4">
    <name type="scientific">Sphingomonas mucosissima</name>
    <dbReference type="NCBI Taxonomy" id="370959"/>
    <lineage>
        <taxon>Bacteria</taxon>
        <taxon>Pseudomonadati</taxon>
        <taxon>Pseudomonadota</taxon>
        <taxon>Alphaproteobacteria</taxon>
        <taxon>Sphingomonadales</taxon>
        <taxon>Sphingomonadaceae</taxon>
        <taxon>Sphingomonas</taxon>
    </lineage>
</organism>
<evidence type="ECO:0000313" key="3">
    <source>
        <dbReference type="EMBL" id="OWK32655.1"/>
    </source>
</evidence>
<dbReference type="InterPro" id="IPR011049">
    <property type="entry name" value="Serralysin-like_metalloprot_C"/>
</dbReference>
<dbReference type="Gene3D" id="2.150.10.10">
    <property type="entry name" value="Serralysin-like metalloprotease, C-terminal"/>
    <property type="match status" value="1"/>
</dbReference>
<protein>
    <submittedName>
        <fullName evidence="3">FG-GAP repeat protein</fullName>
    </submittedName>
</protein>
<reference evidence="3 4" key="1">
    <citation type="submission" date="2017-03" db="EMBL/GenBank/DDBJ databases">
        <title>Genome sequence of Sphingomonas mucosissima DSM 17494.</title>
        <authorList>
            <person name="Poehlein A."/>
            <person name="Wuebbeler J.H."/>
            <person name="Steinbuechel A."/>
            <person name="Daniel R."/>
        </authorList>
    </citation>
    <scope>NUCLEOTIDE SEQUENCE [LARGE SCALE GENOMIC DNA]</scope>
    <source>
        <strain evidence="3 4">DSM 17494</strain>
    </source>
</reference>
<dbReference type="GO" id="GO:0005509">
    <property type="term" value="F:calcium ion binding"/>
    <property type="evidence" value="ECO:0007669"/>
    <property type="project" value="InterPro"/>
</dbReference>
<dbReference type="InterPro" id="IPR013830">
    <property type="entry name" value="SGNH_hydro"/>
</dbReference>
<sequence length="908" mass="94916">MTIHQPWRRRESDGWNASEVFVLGAKTRNVQDGYAVGTAITQFDGNGGEALTIRADSVPLIHLDEEINDAGTGGNDTLVGDGGANTIYGFDGDDVIAPRGGHDIVDGGAGNDTLVLDGTRASYAVHTVDGRTTVTGSGGTVQVARIEQVRFADTTVSFGEASASATLGAPAFITDVTDATIPLTLTLRQAAGTSGTVSVSLNASSTAFNGSTVTVPAYSGSYTVPTSHTGDFLINLSSIAGLDDLIAGATKPARPRPGATSTVPTTATSETPSAVIVQSGDSIGAGFTANYAAIDHLGFLDSVAIHNVSVVGITQQTGYRQRATDLFSFNDPRVASVLVIGTGANDLLGGGSGSVLYDSVLRPFVASAQAVGFYVVVNSLLPVGVFGWTAEQEQERLTYNQVVRANAAGADAINDFAADPLIGDATHPATSAYYNDALHPSVAGQQRLAVLDAGTLAPFVQPLPPSSLTLNVTVSGQTFANGTDTTSVTVPLIDKGAPGTTGDDVIAVSAAHPSFTGNGGNDVFQGSAAHFAGNYITDFAVGDRITVTDASYADFAFQQTGALLGFNGAFLNIGTANVRLVTAASATEGVDLIATNRFTGLADFNGDGHSDLLWREAGGDFSTWSVSGNIGGNKLAMNSTYVGGVGTNWTIAETFDFNGDGRSDILWREQNAGQFTIWNGRDNSWAQNSYSNNTVESDWTIAGVGDLNGDGRDDIVWRRDSGAFSTWQSTGTGFNTNVTYNSSVSPEWQIVGLADFNGDNKDDLLWRNQSSGAFSIWSSTGDGFTPNTYYNASVDRSWHIDGLADFNGDGKDDILWRHDGDGVLTTWQSTGSGFILNVYDDHSVSPVWQVANTGDFNGDGKADLMFRNVADGTFKTRESNGDGFGPEIVSVSSVGTNWQVQAHDFQFG</sequence>
<dbReference type="Proteomes" id="UP000197783">
    <property type="component" value="Unassembled WGS sequence"/>
</dbReference>
<dbReference type="InterPro" id="IPR013517">
    <property type="entry name" value="FG-GAP"/>
</dbReference>
<keyword evidence="4" id="KW-1185">Reference proteome</keyword>
<feature type="domain" description="SGNH hydrolase-type esterase" evidence="2">
    <location>
        <begin position="280"/>
        <end position="447"/>
    </location>
</feature>
<evidence type="ECO:0000259" key="2">
    <source>
        <dbReference type="Pfam" id="PF13472"/>
    </source>
</evidence>
<comment type="caution">
    <text evidence="3">The sequence shown here is derived from an EMBL/GenBank/DDBJ whole genome shotgun (WGS) entry which is preliminary data.</text>
</comment>
<dbReference type="InterPro" id="IPR036514">
    <property type="entry name" value="SGNH_hydro_sf"/>
</dbReference>
<dbReference type="OrthoDB" id="7563715at2"/>